<feature type="compositionally biased region" description="Low complexity" evidence="1">
    <location>
        <begin position="10"/>
        <end position="28"/>
    </location>
</feature>
<reference evidence="3 4" key="1">
    <citation type="submission" date="2018-12" db="EMBL/GenBank/DDBJ databases">
        <authorList>
            <consortium name="Pathogen Informatics"/>
        </authorList>
    </citation>
    <scope>NUCLEOTIDE SEQUENCE [LARGE SCALE GENOMIC DNA]</scope>
    <source>
        <strain evidence="3 4">NCTC13652</strain>
    </source>
</reference>
<keyword evidence="2" id="KW-0812">Transmembrane</keyword>
<sequence length="311" mass="31286">MSESQPPTGPSATGGSAPSPSPLLASDPPRIGDFWLDARVLATPAGVTFIGHDDADTPVLLILLSEGAAADAAARDRLSGEVNHLHAETVVARGGQGQDQGRLGHLFRSEDDDPRGPAQLPLAPWVALVNDGSPAAPAEALRILQAVDLSMTREIGSPSGPGYRLYWADRHDAGTSRTWPLPWPGRGDHAGWSSVGIAWLLIVMIAALGLLIAVLLFQNVPPSPPPPPVPTSASGSGGGSGSPSSGSPSSGSPSSGSGSPSSSGSQPQSPSPSDSGRPTNPTPTTPPTMQSPGASGSSGTATPTPTTNTKL</sequence>
<dbReference type="RefSeq" id="WP_232020965.1">
    <property type="nucleotide sequence ID" value="NZ_LR134473.1"/>
</dbReference>
<keyword evidence="2" id="KW-1133">Transmembrane helix</keyword>
<keyword evidence="4" id="KW-1185">Reference proteome</keyword>
<feature type="region of interest" description="Disordered" evidence="1">
    <location>
        <begin position="1"/>
        <end position="28"/>
    </location>
</feature>
<feature type="compositionally biased region" description="Low complexity" evidence="1">
    <location>
        <begin position="242"/>
        <end position="279"/>
    </location>
</feature>
<feature type="transmembrane region" description="Helical" evidence="2">
    <location>
        <begin position="196"/>
        <end position="217"/>
    </location>
</feature>
<name>A0A3S4YMM7_9ACTN</name>
<accession>A0A3S4YMM7</accession>
<dbReference type="STRING" id="1122997.GCA_000425285_01313"/>
<gene>
    <name evidence="3" type="ORF">NCTC13652_00463</name>
</gene>
<evidence type="ECO:0000313" key="4">
    <source>
        <dbReference type="Proteomes" id="UP000277858"/>
    </source>
</evidence>
<dbReference type="Proteomes" id="UP000277858">
    <property type="component" value="Chromosome"/>
</dbReference>
<organism evidence="3 4">
    <name type="scientific">Acidipropionibacterium jensenii</name>
    <dbReference type="NCBI Taxonomy" id="1749"/>
    <lineage>
        <taxon>Bacteria</taxon>
        <taxon>Bacillati</taxon>
        <taxon>Actinomycetota</taxon>
        <taxon>Actinomycetes</taxon>
        <taxon>Propionibacteriales</taxon>
        <taxon>Propionibacteriaceae</taxon>
        <taxon>Acidipropionibacterium</taxon>
    </lineage>
</organism>
<dbReference type="EMBL" id="LR134473">
    <property type="protein sequence ID" value="VEI02292.1"/>
    <property type="molecule type" value="Genomic_DNA"/>
</dbReference>
<evidence type="ECO:0000256" key="1">
    <source>
        <dbReference type="SAM" id="MobiDB-lite"/>
    </source>
</evidence>
<feature type="compositionally biased region" description="Low complexity" evidence="1">
    <location>
        <begin position="287"/>
        <end position="311"/>
    </location>
</feature>
<keyword evidence="2" id="KW-0472">Membrane</keyword>
<feature type="region of interest" description="Disordered" evidence="1">
    <location>
        <begin position="224"/>
        <end position="311"/>
    </location>
</feature>
<proteinExistence type="predicted"/>
<evidence type="ECO:0000313" key="3">
    <source>
        <dbReference type="EMBL" id="VEI02292.1"/>
    </source>
</evidence>
<dbReference type="AlphaFoldDB" id="A0A3S4YMM7"/>
<protein>
    <submittedName>
        <fullName evidence="3">Uncharacterized protein</fullName>
    </submittedName>
</protein>
<evidence type="ECO:0000256" key="2">
    <source>
        <dbReference type="SAM" id="Phobius"/>
    </source>
</evidence>